<dbReference type="RefSeq" id="WP_238292455.1">
    <property type="nucleotide sequence ID" value="NZ_BPQS01000055.1"/>
</dbReference>
<name>A0ABT8AT24_9HYPH</name>
<keyword evidence="2" id="KW-1185">Reference proteome</keyword>
<comment type="caution">
    <text evidence="1">The sequence shown here is derived from an EMBL/GenBank/DDBJ whole genome shotgun (WGS) entry which is preliminary data.</text>
</comment>
<evidence type="ECO:0000313" key="1">
    <source>
        <dbReference type="EMBL" id="MDN3572991.1"/>
    </source>
</evidence>
<dbReference type="Proteomes" id="UP001244297">
    <property type="component" value="Unassembled WGS sequence"/>
</dbReference>
<protein>
    <submittedName>
        <fullName evidence="1">Uncharacterized protein</fullName>
    </submittedName>
</protein>
<gene>
    <name evidence="1" type="ORF">QWZ18_20465</name>
</gene>
<organism evidence="1 2">
    <name type="scientific">Methylobacterium longum</name>
    <dbReference type="NCBI Taxonomy" id="767694"/>
    <lineage>
        <taxon>Bacteria</taxon>
        <taxon>Pseudomonadati</taxon>
        <taxon>Pseudomonadota</taxon>
        <taxon>Alphaproteobacteria</taxon>
        <taxon>Hyphomicrobiales</taxon>
        <taxon>Methylobacteriaceae</taxon>
        <taxon>Methylobacterium</taxon>
    </lineage>
</organism>
<sequence>MALPDNDLGGAKHLDSTVRFLIGDVDVHTCAGNTRKICILAEQFLRHMHSRGFRPTVIVEGRDNLSRLRIERYLQEVSRELDLCPDGLPGRSA</sequence>
<accession>A0ABT8AT24</accession>
<evidence type="ECO:0000313" key="2">
    <source>
        <dbReference type="Proteomes" id="UP001244297"/>
    </source>
</evidence>
<dbReference type="EMBL" id="JAUFPT010000064">
    <property type="protein sequence ID" value="MDN3572991.1"/>
    <property type="molecule type" value="Genomic_DNA"/>
</dbReference>
<proteinExistence type="predicted"/>
<reference evidence="2" key="1">
    <citation type="journal article" date="2019" name="Int. J. Syst. Evol. Microbiol.">
        <title>The Global Catalogue of Microorganisms (GCM) 10K type strain sequencing project: providing services to taxonomists for standard genome sequencing and annotation.</title>
        <authorList>
            <consortium name="The Broad Institute Genomics Platform"/>
            <consortium name="The Broad Institute Genome Sequencing Center for Infectious Disease"/>
            <person name="Wu L."/>
            <person name="Ma J."/>
        </authorList>
    </citation>
    <scope>NUCLEOTIDE SEQUENCE [LARGE SCALE GENOMIC DNA]</scope>
    <source>
        <strain evidence="2">CECT 7806</strain>
    </source>
</reference>